<keyword evidence="1" id="KW-0812">Transmembrane</keyword>
<dbReference type="KEGG" id="acek:FLP30_06845"/>
<protein>
    <recommendedName>
        <fullName evidence="4">DUF2946 domain-containing protein</fullName>
    </recommendedName>
</protein>
<evidence type="ECO:0000313" key="2">
    <source>
        <dbReference type="EMBL" id="QEO17470.1"/>
    </source>
</evidence>
<feature type="transmembrane region" description="Helical" evidence="1">
    <location>
        <begin position="12"/>
        <end position="34"/>
    </location>
</feature>
<keyword evidence="1" id="KW-0472">Membrane</keyword>
<name>A0A5C1YQG4_9PROT</name>
<sequence>MSRPLSILRTRLLWPTLLVVLGCFAGLLALQSYALPGELPRATLERTLGIDIAPGHDAQECSDPSDDSMPAMHAMSMGTRGEHAPPMPHDHHDGENCPLCPLLTLAALIPFVPPVLPGVGVLWLHRGGAASRPRAPPPVPLGLPPACGPPLPLLSSFWKAAFQG</sequence>
<gene>
    <name evidence="2" type="ORF">FLP30_06845</name>
</gene>
<keyword evidence="1" id="KW-1133">Transmembrane helix</keyword>
<evidence type="ECO:0008006" key="4">
    <source>
        <dbReference type="Google" id="ProtNLM"/>
    </source>
</evidence>
<dbReference type="RefSeq" id="WP_149279148.1">
    <property type="nucleotide sequence ID" value="NZ_CP043506.1"/>
</dbReference>
<organism evidence="2 3">
    <name type="scientific">Acetobacter vaccinii</name>
    <dbReference type="NCBI Taxonomy" id="2592655"/>
    <lineage>
        <taxon>Bacteria</taxon>
        <taxon>Pseudomonadati</taxon>
        <taxon>Pseudomonadota</taxon>
        <taxon>Alphaproteobacteria</taxon>
        <taxon>Acetobacterales</taxon>
        <taxon>Acetobacteraceae</taxon>
        <taxon>Acetobacter</taxon>
    </lineage>
</organism>
<dbReference type="OrthoDB" id="7223581at2"/>
<evidence type="ECO:0000313" key="3">
    <source>
        <dbReference type="Proteomes" id="UP000324536"/>
    </source>
</evidence>
<dbReference type="AlphaFoldDB" id="A0A5C1YQG4"/>
<dbReference type="EMBL" id="CP043506">
    <property type="protein sequence ID" value="QEO17470.1"/>
    <property type="molecule type" value="Genomic_DNA"/>
</dbReference>
<reference evidence="2 3" key="1">
    <citation type="submission" date="2019-09" db="EMBL/GenBank/DDBJ databases">
        <title>Genome sequencing of strain KACC 21233.</title>
        <authorList>
            <person name="Heo J."/>
            <person name="Kim S.-J."/>
            <person name="Kim J.-S."/>
            <person name="Hong S.-B."/>
            <person name="Kwon S.-W."/>
        </authorList>
    </citation>
    <scope>NUCLEOTIDE SEQUENCE [LARGE SCALE GENOMIC DNA]</scope>
    <source>
        <strain evidence="2 3">KACC 21233</strain>
    </source>
</reference>
<keyword evidence="3" id="KW-1185">Reference proteome</keyword>
<dbReference type="PROSITE" id="PS51257">
    <property type="entry name" value="PROKAR_LIPOPROTEIN"/>
    <property type="match status" value="1"/>
</dbReference>
<accession>A0A5C1YQG4</accession>
<feature type="transmembrane region" description="Helical" evidence="1">
    <location>
        <begin position="102"/>
        <end position="124"/>
    </location>
</feature>
<dbReference type="Proteomes" id="UP000324536">
    <property type="component" value="Chromosome"/>
</dbReference>
<proteinExistence type="predicted"/>
<evidence type="ECO:0000256" key="1">
    <source>
        <dbReference type="SAM" id="Phobius"/>
    </source>
</evidence>